<dbReference type="GO" id="GO:0006281">
    <property type="term" value="P:DNA repair"/>
    <property type="evidence" value="ECO:0007669"/>
    <property type="project" value="TreeGrafter"/>
</dbReference>
<accession>A0A0M6YIY5</accession>
<organism evidence="5 6">
    <name type="scientific">Jannaschia donghaensis</name>
    <dbReference type="NCBI Taxonomy" id="420998"/>
    <lineage>
        <taxon>Bacteria</taxon>
        <taxon>Pseudomonadati</taxon>
        <taxon>Pseudomonadota</taxon>
        <taxon>Alphaproteobacteria</taxon>
        <taxon>Rhodobacterales</taxon>
        <taxon>Roseobacteraceae</taxon>
        <taxon>Jannaschia</taxon>
    </lineage>
</organism>
<evidence type="ECO:0000256" key="3">
    <source>
        <dbReference type="ARBA" id="ARBA00006171"/>
    </source>
</evidence>
<reference evidence="5 6" key="1">
    <citation type="submission" date="2015-07" db="EMBL/GenBank/DDBJ databases">
        <authorList>
            <person name="Noorani M."/>
        </authorList>
    </citation>
    <scope>NUCLEOTIDE SEQUENCE [LARGE SCALE GENOMIC DNA]</scope>
    <source>
        <strain evidence="5 6">CECT 7802</strain>
    </source>
</reference>
<evidence type="ECO:0000256" key="2">
    <source>
        <dbReference type="ARBA" id="ARBA00004818"/>
    </source>
</evidence>
<dbReference type="InterPro" id="IPR023214">
    <property type="entry name" value="HAD_sf"/>
</dbReference>
<evidence type="ECO:0000256" key="4">
    <source>
        <dbReference type="ARBA" id="ARBA00013078"/>
    </source>
</evidence>
<dbReference type="InterPro" id="IPR023198">
    <property type="entry name" value="PGP-like_dom2"/>
</dbReference>
<dbReference type="PANTHER" id="PTHR43434">
    <property type="entry name" value="PHOSPHOGLYCOLATE PHOSPHATASE"/>
    <property type="match status" value="1"/>
</dbReference>
<keyword evidence="5" id="KW-0378">Hydrolase</keyword>
<dbReference type="Gene3D" id="1.10.150.240">
    <property type="entry name" value="Putative phosphatase, domain 2"/>
    <property type="match status" value="1"/>
</dbReference>
<dbReference type="NCBIfam" id="TIGR01549">
    <property type="entry name" value="HAD-SF-IA-v1"/>
    <property type="match status" value="1"/>
</dbReference>
<dbReference type="GO" id="GO:0005829">
    <property type="term" value="C:cytosol"/>
    <property type="evidence" value="ECO:0007669"/>
    <property type="project" value="TreeGrafter"/>
</dbReference>
<sequence length="231" mass="24489">MIRAILFDKDGTLTDFRATWEPWMGGMIRDLADASGADAADIADGFGFDLRTDTIPADAPFVTAPGYVTVETVSRRIGWPKARLSDWLDPRSGSVEQVIVPGAVDVLRQLRDDGLKLGVLTNASEAEAMRHLAHMGATPHLTRIIGYDSGFGAKPDPRGAAHFADALGLARHEVLLVGDGMTDMDAARGAGLMAVAVLTGTLDAVALAPHALAVLPDVTHIQAWLTEQQTA</sequence>
<dbReference type="InterPro" id="IPR050155">
    <property type="entry name" value="HAD-like_hydrolase_sf"/>
</dbReference>
<dbReference type="SFLD" id="SFLDS00003">
    <property type="entry name" value="Haloacid_Dehalogenase"/>
    <property type="match status" value="1"/>
</dbReference>
<dbReference type="InterPro" id="IPR036412">
    <property type="entry name" value="HAD-like_sf"/>
</dbReference>
<dbReference type="Pfam" id="PF00702">
    <property type="entry name" value="Hydrolase"/>
    <property type="match status" value="1"/>
</dbReference>
<dbReference type="RefSeq" id="WP_055085735.1">
    <property type="nucleotide sequence ID" value="NZ_CXSU01000012.1"/>
</dbReference>
<keyword evidence="6" id="KW-1185">Reference proteome</keyword>
<dbReference type="GO" id="GO:0008967">
    <property type="term" value="F:phosphoglycolate phosphatase activity"/>
    <property type="evidence" value="ECO:0007669"/>
    <property type="project" value="UniProtKB-EC"/>
</dbReference>
<dbReference type="PANTHER" id="PTHR43434:SF1">
    <property type="entry name" value="PHOSPHOGLYCOLATE PHOSPHATASE"/>
    <property type="match status" value="1"/>
</dbReference>
<evidence type="ECO:0000256" key="1">
    <source>
        <dbReference type="ARBA" id="ARBA00000830"/>
    </source>
</evidence>
<evidence type="ECO:0000313" key="5">
    <source>
        <dbReference type="EMBL" id="CTQ50318.1"/>
    </source>
</evidence>
<dbReference type="CDD" id="cd01427">
    <property type="entry name" value="HAD_like"/>
    <property type="match status" value="1"/>
</dbReference>
<dbReference type="EMBL" id="CXSU01000012">
    <property type="protein sequence ID" value="CTQ50318.1"/>
    <property type="molecule type" value="Genomic_DNA"/>
</dbReference>
<dbReference type="STRING" id="420998.JDO7802_02339"/>
<evidence type="ECO:0000313" key="6">
    <source>
        <dbReference type="Proteomes" id="UP000049222"/>
    </source>
</evidence>
<dbReference type="InterPro" id="IPR006439">
    <property type="entry name" value="HAD-SF_hydro_IA"/>
</dbReference>
<dbReference type="SFLD" id="SFLDG01129">
    <property type="entry name" value="C1.5:_HAD__Beta-PGM__Phosphata"/>
    <property type="match status" value="1"/>
</dbReference>
<protein>
    <recommendedName>
        <fullName evidence="4">phosphoglycolate phosphatase</fullName>
        <ecNumber evidence="4">3.1.3.18</ecNumber>
    </recommendedName>
</protein>
<name>A0A0M6YIY5_9RHOB</name>
<dbReference type="AlphaFoldDB" id="A0A0M6YIY5"/>
<dbReference type="Gene3D" id="3.40.50.1000">
    <property type="entry name" value="HAD superfamily/HAD-like"/>
    <property type="match status" value="1"/>
</dbReference>
<dbReference type="EC" id="3.1.3.18" evidence="4"/>
<comment type="similarity">
    <text evidence="3">Belongs to the HAD-like hydrolase superfamily. CbbY/CbbZ/Gph/YieH family.</text>
</comment>
<gene>
    <name evidence="5" type="ORF">JDO7802_02339</name>
</gene>
<comment type="catalytic activity">
    <reaction evidence="1">
        <text>2-phosphoglycolate + H2O = glycolate + phosphate</text>
        <dbReference type="Rhea" id="RHEA:14369"/>
        <dbReference type="ChEBI" id="CHEBI:15377"/>
        <dbReference type="ChEBI" id="CHEBI:29805"/>
        <dbReference type="ChEBI" id="CHEBI:43474"/>
        <dbReference type="ChEBI" id="CHEBI:58033"/>
        <dbReference type="EC" id="3.1.3.18"/>
    </reaction>
</comment>
<dbReference type="OrthoDB" id="9797743at2"/>
<comment type="pathway">
    <text evidence="2">Organic acid metabolism; glycolate biosynthesis; glycolate from 2-phosphoglycolate: step 1/1.</text>
</comment>
<dbReference type="SUPFAM" id="SSF56784">
    <property type="entry name" value="HAD-like"/>
    <property type="match status" value="1"/>
</dbReference>
<proteinExistence type="inferred from homology"/>
<dbReference type="Proteomes" id="UP000049222">
    <property type="component" value="Unassembled WGS sequence"/>
</dbReference>